<dbReference type="Pfam" id="PF00468">
    <property type="entry name" value="Ribosomal_L34"/>
    <property type="match status" value="1"/>
</dbReference>
<reference evidence="4" key="2">
    <citation type="submission" date="2021-04" db="EMBL/GenBank/DDBJ databases">
        <authorList>
            <person name="Podell S."/>
        </authorList>
    </citation>
    <scope>NUCLEOTIDE SEQUENCE</scope>
    <source>
        <strain evidence="4">Hildebrandi</strain>
    </source>
</reference>
<evidence type="ECO:0000256" key="1">
    <source>
        <dbReference type="ARBA" id="ARBA00010111"/>
    </source>
</evidence>
<comment type="similarity">
    <text evidence="1">Belongs to the bacterial ribosomal protein bL34 family.</text>
</comment>
<sequence>MMAASTVGKTPMSLVARMFSKHPIPKRYSLAVPFPPMQSPSTQILQVATTLHPTVSTASILTSSLCRLRSQMSQWCMFGMFPTWNSSFVVTKINPFVVKEAVSNSTSTSIFSWALWLLKRTFQPSLLRKKRKCGYLTRRRTVGGRKILKRRKAKGRQRLFGA</sequence>
<organism evidence="4 5">
    <name type="scientific">Nitzschia inconspicua</name>
    <dbReference type="NCBI Taxonomy" id="303405"/>
    <lineage>
        <taxon>Eukaryota</taxon>
        <taxon>Sar</taxon>
        <taxon>Stramenopiles</taxon>
        <taxon>Ochrophyta</taxon>
        <taxon>Bacillariophyta</taxon>
        <taxon>Bacillariophyceae</taxon>
        <taxon>Bacillariophycidae</taxon>
        <taxon>Bacillariales</taxon>
        <taxon>Bacillariaceae</taxon>
        <taxon>Nitzschia</taxon>
    </lineage>
</organism>
<dbReference type="GO" id="GO:0003735">
    <property type="term" value="F:structural constituent of ribosome"/>
    <property type="evidence" value="ECO:0007669"/>
    <property type="project" value="InterPro"/>
</dbReference>
<dbReference type="PANTHER" id="PTHR14503">
    <property type="entry name" value="MITOCHONDRIAL RIBOSOMAL PROTEIN 34 FAMILY MEMBER"/>
    <property type="match status" value="1"/>
</dbReference>
<comment type="caution">
    <text evidence="4">The sequence shown here is derived from an EMBL/GenBank/DDBJ whole genome shotgun (WGS) entry which is preliminary data.</text>
</comment>
<evidence type="ECO:0000313" key="5">
    <source>
        <dbReference type="Proteomes" id="UP000693970"/>
    </source>
</evidence>
<dbReference type="GO" id="GO:0005762">
    <property type="term" value="C:mitochondrial large ribosomal subunit"/>
    <property type="evidence" value="ECO:0007669"/>
    <property type="project" value="TreeGrafter"/>
</dbReference>
<protein>
    <submittedName>
        <fullName evidence="4">50S ribosomal protein L34</fullName>
    </submittedName>
</protein>
<dbReference type="InterPro" id="IPR000271">
    <property type="entry name" value="Ribosomal_bL34"/>
</dbReference>
<dbReference type="OrthoDB" id="431691at2759"/>
<dbReference type="EMBL" id="JAGRRH010000014">
    <property type="protein sequence ID" value="KAG7358641.1"/>
    <property type="molecule type" value="Genomic_DNA"/>
</dbReference>
<dbReference type="NCBIfam" id="TIGR01030">
    <property type="entry name" value="rpmH_bact"/>
    <property type="match status" value="1"/>
</dbReference>
<keyword evidence="5" id="KW-1185">Reference proteome</keyword>
<reference evidence="4" key="1">
    <citation type="journal article" date="2021" name="Sci. Rep.">
        <title>Diploid genomic architecture of Nitzschia inconspicua, an elite biomass production diatom.</title>
        <authorList>
            <person name="Oliver A."/>
            <person name="Podell S."/>
            <person name="Pinowska A."/>
            <person name="Traller J.C."/>
            <person name="Smith S.R."/>
            <person name="McClure R."/>
            <person name="Beliaev A."/>
            <person name="Bohutskyi P."/>
            <person name="Hill E.A."/>
            <person name="Rabines A."/>
            <person name="Zheng H."/>
            <person name="Allen L.Z."/>
            <person name="Kuo A."/>
            <person name="Grigoriev I.V."/>
            <person name="Allen A.E."/>
            <person name="Hazlebeck D."/>
            <person name="Allen E.E."/>
        </authorList>
    </citation>
    <scope>NUCLEOTIDE SEQUENCE</scope>
    <source>
        <strain evidence="4">Hildebrandi</strain>
    </source>
</reference>
<evidence type="ECO:0000256" key="2">
    <source>
        <dbReference type="ARBA" id="ARBA00022980"/>
    </source>
</evidence>
<evidence type="ECO:0000313" key="4">
    <source>
        <dbReference type="EMBL" id="KAG7358641.1"/>
    </source>
</evidence>
<proteinExistence type="inferred from homology"/>
<dbReference type="HAMAP" id="MF_00391">
    <property type="entry name" value="Ribosomal_bL34"/>
    <property type="match status" value="1"/>
</dbReference>
<name>A0A9K3LCB2_9STRA</name>
<evidence type="ECO:0000256" key="3">
    <source>
        <dbReference type="ARBA" id="ARBA00023274"/>
    </source>
</evidence>
<accession>A0A9K3LCB2</accession>
<dbReference type="AlphaFoldDB" id="A0A9K3LCB2"/>
<keyword evidence="2 4" id="KW-0689">Ribosomal protein</keyword>
<dbReference type="PANTHER" id="PTHR14503:SF4">
    <property type="entry name" value="LARGE RIBOSOMAL SUBUNIT PROTEIN BL34M"/>
    <property type="match status" value="1"/>
</dbReference>
<gene>
    <name evidence="4" type="ORF">IV203_015230</name>
</gene>
<keyword evidence="3" id="KW-0687">Ribonucleoprotein</keyword>
<dbReference type="Proteomes" id="UP000693970">
    <property type="component" value="Unassembled WGS sequence"/>
</dbReference>
<dbReference type="GO" id="GO:0006412">
    <property type="term" value="P:translation"/>
    <property type="evidence" value="ECO:0007669"/>
    <property type="project" value="InterPro"/>
</dbReference>